<evidence type="ECO:0000256" key="17">
    <source>
        <dbReference type="RuleBase" id="RU003960"/>
    </source>
</evidence>
<comment type="pathway">
    <text evidence="14 15">Cofactor biosynthesis; adenosylcobalamin biosynthesis; precorrin-2 from uroporphyrinogen III: step 1/1.</text>
</comment>
<feature type="binding site" evidence="15">
    <location>
        <position position="307"/>
    </location>
    <ligand>
        <name>S-adenosyl-L-methionine</name>
        <dbReference type="ChEBI" id="CHEBI:59789"/>
    </ligand>
</feature>
<protein>
    <recommendedName>
        <fullName evidence="15">Siroheme synthase</fullName>
    </recommendedName>
    <domain>
        <recommendedName>
            <fullName evidence="15">Uroporphyrinogen-III C-methyltransferase</fullName>
            <shortName evidence="15">Urogen III methylase</shortName>
            <ecNumber evidence="15">2.1.1.107</ecNumber>
        </recommendedName>
        <alternativeName>
            <fullName evidence="15">SUMT</fullName>
        </alternativeName>
        <alternativeName>
            <fullName evidence="15">Uroporphyrinogen III methylase</fullName>
            <shortName evidence="15">UROM</shortName>
        </alternativeName>
    </domain>
    <domain>
        <recommendedName>
            <fullName evidence="15">Precorrin-2 dehydrogenase</fullName>
            <ecNumber evidence="15">1.3.1.76</ecNumber>
        </recommendedName>
    </domain>
    <domain>
        <recommendedName>
            <fullName evidence="15">Sirohydrochlorin ferrochelatase</fullName>
            <ecNumber evidence="15">4.99.1.4</ecNumber>
        </recommendedName>
    </domain>
</protein>
<dbReference type="Gene3D" id="3.40.50.720">
    <property type="entry name" value="NAD(P)-binding Rossmann-like Domain"/>
    <property type="match status" value="1"/>
</dbReference>
<keyword evidence="11 15" id="KW-0511">Multifunctional enzyme</keyword>
<dbReference type="GO" id="GO:0032259">
    <property type="term" value="P:methylation"/>
    <property type="evidence" value="ECO:0007669"/>
    <property type="project" value="UniProtKB-KW"/>
</dbReference>
<feature type="binding site" evidence="15">
    <location>
        <begin position="332"/>
        <end position="333"/>
    </location>
    <ligand>
        <name>S-adenosyl-L-methionine</name>
        <dbReference type="ChEBI" id="CHEBI:59789"/>
    </ligand>
</feature>
<evidence type="ECO:0000256" key="6">
    <source>
        <dbReference type="ARBA" id="ARBA00022691"/>
    </source>
</evidence>
<reference evidence="22" key="1">
    <citation type="submission" date="2016-10" db="EMBL/GenBank/DDBJ databases">
        <authorList>
            <person name="Varghese N."/>
            <person name="Submissions S."/>
        </authorList>
    </citation>
    <scope>NUCLEOTIDE SEQUENCE [LARGE SCALE GENOMIC DNA]</scope>
    <source>
        <strain evidence="22">Nm76</strain>
    </source>
</reference>
<dbReference type="InterPro" id="IPR003043">
    <property type="entry name" value="Uropor_MeTrfase_CS"/>
</dbReference>
<dbReference type="EMBL" id="FODO01000003">
    <property type="protein sequence ID" value="SEO02203.1"/>
    <property type="molecule type" value="Genomic_DNA"/>
</dbReference>
<dbReference type="NCBIfam" id="NF007922">
    <property type="entry name" value="PRK10637.1"/>
    <property type="match status" value="1"/>
</dbReference>
<keyword evidence="4 15" id="KW-0489">Methyltransferase</keyword>
<dbReference type="UniPathway" id="UPA00262">
    <property type="reaction ID" value="UER00211"/>
</dbReference>
<name>A0A1H8LAT6_9PROT</name>
<evidence type="ECO:0000313" key="22">
    <source>
        <dbReference type="Proteomes" id="UP000198814"/>
    </source>
</evidence>
<evidence type="ECO:0000256" key="11">
    <source>
        <dbReference type="ARBA" id="ARBA00023268"/>
    </source>
</evidence>
<comment type="function">
    <text evidence="15">Multifunctional enzyme that catalyzes the SAM-dependent methylations of uroporphyrinogen III at position C-2 and C-7 to form precorrin-2 via precorrin-1. Then it catalyzes the NAD-dependent ring dehydrogenation of precorrin-2 to yield sirohydrochlorin. Finally, it catalyzes the ferrochelation of sirohydrochlorin to yield siroheme.</text>
</comment>
<evidence type="ECO:0000256" key="4">
    <source>
        <dbReference type="ARBA" id="ARBA00022603"/>
    </source>
</evidence>
<evidence type="ECO:0000259" key="19">
    <source>
        <dbReference type="Pfam" id="PF10414"/>
    </source>
</evidence>
<comment type="similarity">
    <text evidence="15">In the N-terminal section; belongs to the precorrin-2 dehydrogenase / sirohydrochlorin ferrochelatase family.</text>
</comment>
<evidence type="ECO:0000256" key="5">
    <source>
        <dbReference type="ARBA" id="ARBA00022679"/>
    </source>
</evidence>
<dbReference type="SUPFAM" id="SSF75615">
    <property type="entry name" value="Siroheme synthase middle domains-like"/>
    <property type="match status" value="1"/>
</dbReference>
<feature type="binding site" evidence="15">
    <location>
        <position position="384"/>
    </location>
    <ligand>
        <name>S-adenosyl-L-methionine</name>
        <dbReference type="ChEBI" id="CHEBI:59789"/>
    </ligand>
</feature>
<accession>A0A1H8LAT6</accession>
<dbReference type="InterPro" id="IPR050161">
    <property type="entry name" value="Siro_Cobalamin_biosynth"/>
</dbReference>
<dbReference type="InterPro" id="IPR028281">
    <property type="entry name" value="Sirohaem_synthase_central"/>
</dbReference>
<dbReference type="EC" id="1.3.1.76" evidence="15"/>
<dbReference type="Gene3D" id="3.30.950.10">
    <property type="entry name" value="Methyltransferase, Cobalt-precorrin-4 Transmethylase, Domain 2"/>
    <property type="match status" value="1"/>
</dbReference>
<evidence type="ECO:0000256" key="12">
    <source>
        <dbReference type="ARBA" id="ARBA00025705"/>
    </source>
</evidence>
<feature type="binding site" evidence="15">
    <location>
        <begin position="43"/>
        <end position="44"/>
    </location>
    <ligand>
        <name>NAD(+)</name>
        <dbReference type="ChEBI" id="CHEBI:57540"/>
    </ligand>
</feature>
<feature type="binding site" evidence="15">
    <location>
        <begin position="302"/>
        <end position="304"/>
    </location>
    <ligand>
        <name>S-adenosyl-L-methionine</name>
        <dbReference type="ChEBI" id="CHEBI:59789"/>
    </ligand>
</feature>
<evidence type="ECO:0000256" key="16">
    <source>
        <dbReference type="PIRSR" id="PIRSR036426-1"/>
    </source>
</evidence>
<feature type="domain" description="Sirohaem synthase dimerisation" evidence="19">
    <location>
        <begin position="150"/>
        <end position="207"/>
    </location>
</feature>
<feature type="domain" description="Tetrapyrrole methylase" evidence="18">
    <location>
        <begin position="219"/>
        <end position="428"/>
    </location>
</feature>
<keyword evidence="9 15" id="KW-0456">Lyase</keyword>
<dbReference type="GO" id="GO:0009236">
    <property type="term" value="P:cobalamin biosynthetic process"/>
    <property type="evidence" value="ECO:0007669"/>
    <property type="project" value="UniProtKB-UniRule"/>
</dbReference>
<evidence type="ECO:0000259" key="20">
    <source>
        <dbReference type="Pfam" id="PF14824"/>
    </source>
</evidence>
<dbReference type="InterPro" id="IPR006366">
    <property type="entry name" value="CobA/CysG_C"/>
</dbReference>
<evidence type="ECO:0000313" key="21">
    <source>
        <dbReference type="EMBL" id="SEO02203.1"/>
    </source>
</evidence>
<keyword evidence="6 15" id="KW-0949">S-adenosyl-L-methionine</keyword>
<gene>
    <name evidence="15" type="primary">cysG</name>
    <name evidence="21" type="ORF">SAMN05216333_103124</name>
</gene>
<dbReference type="EC" id="4.99.1.4" evidence="15"/>
<evidence type="ECO:0000256" key="1">
    <source>
        <dbReference type="ARBA" id="ARBA00005010"/>
    </source>
</evidence>
<dbReference type="FunFam" id="3.30.160.110:FF:000001">
    <property type="entry name" value="Siroheme synthase"/>
    <property type="match status" value="1"/>
</dbReference>
<evidence type="ECO:0000256" key="7">
    <source>
        <dbReference type="ARBA" id="ARBA00023002"/>
    </source>
</evidence>
<dbReference type="FunFam" id="3.40.1010.10:FF:000001">
    <property type="entry name" value="Siroheme synthase"/>
    <property type="match status" value="1"/>
</dbReference>
<dbReference type="Pfam" id="PF10414">
    <property type="entry name" value="CysG_dimeriser"/>
    <property type="match status" value="1"/>
</dbReference>
<dbReference type="EC" id="2.1.1.107" evidence="15"/>
<dbReference type="InterPro" id="IPR035996">
    <property type="entry name" value="4pyrrol_Methylase_sf"/>
</dbReference>
<dbReference type="GO" id="GO:0051287">
    <property type="term" value="F:NAD binding"/>
    <property type="evidence" value="ECO:0007669"/>
    <property type="project" value="InterPro"/>
</dbReference>
<dbReference type="NCBIfam" id="TIGR01470">
    <property type="entry name" value="cysG_Nterm"/>
    <property type="match status" value="1"/>
</dbReference>
<dbReference type="GO" id="GO:0019354">
    <property type="term" value="P:siroheme biosynthetic process"/>
    <property type="evidence" value="ECO:0007669"/>
    <property type="project" value="UniProtKB-UniRule"/>
</dbReference>
<comment type="catalytic activity">
    <reaction evidence="13 15">
        <text>precorrin-2 + NAD(+) = sirohydrochlorin + NADH + 2 H(+)</text>
        <dbReference type="Rhea" id="RHEA:15613"/>
        <dbReference type="ChEBI" id="CHEBI:15378"/>
        <dbReference type="ChEBI" id="CHEBI:57540"/>
        <dbReference type="ChEBI" id="CHEBI:57945"/>
        <dbReference type="ChEBI" id="CHEBI:58351"/>
        <dbReference type="ChEBI" id="CHEBI:58827"/>
        <dbReference type="EC" id="1.3.1.76"/>
    </reaction>
</comment>
<evidence type="ECO:0000256" key="10">
    <source>
        <dbReference type="ARBA" id="ARBA00023244"/>
    </source>
</evidence>
<feature type="region of interest" description="Precorrin-2 dehydrogenase / sirohydrochlorin ferrochelatase" evidence="15">
    <location>
        <begin position="1"/>
        <end position="203"/>
    </location>
</feature>
<comment type="pathway">
    <text evidence="12 15">Porphyrin-containing compound metabolism; siroheme biosynthesis; precorrin-2 from uroporphyrinogen III: step 1/1.</text>
</comment>
<feature type="active site" description="Proton acceptor" evidence="15 16">
    <location>
        <position position="249"/>
    </location>
</feature>
<evidence type="ECO:0000256" key="8">
    <source>
        <dbReference type="ARBA" id="ARBA00023027"/>
    </source>
</evidence>
<evidence type="ECO:0000256" key="2">
    <source>
        <dbReference type="ARBA" id="ARBA00005879"/>
    </source>
</evidence>
<evidence type="ECO:0000256" key="13">
    <source>
        <dbReference type="ARBA" id="ARBA00047561"/>
    </source>
</evidence>
<dbReference type="HAMAP" id="MF_01646">
    <property type="entry name" value="Siroheme_synth"/>
    <property type="match status" value="1"/>
</dbReference>
<dbReference type="GO" id="GO:0043115">
    <property type="term" value="F:precorrin-2 dehydrogenase activity"/>
    <property type="evidence" value="ECO:0007669"/>
    <property type="project" value="UniProtKB-UniRule"/>
</dbReference>
<feature type="binding site" evidence="15">
    <location>
        <position position="413"/>
    </location>
    <ligand>
        <name>S-adenosyl-L-methionine</name>
        <dbReference type="ChEBI" id="CHEBI:59789"/>
    </ligand>
</feature>
<sequence length="483" mass="53259">MDFLPVFLNIRNKACLVVGGGEVATRKVMLLLQTGAYVSVVSPELSSALNEFHAQGRIKHHAEFFQPGHLEEIVLVIAATDDRDTNRQVSAAAQQRQIPVNVVDNPDLCTFIMPSIVDRSPLLIAISSGGQSPVLARLLRAQLETMIPAAYGHLATLAGKFREHVKQHFTHPEKRRIFWEKTLQGRFSEMVLAGQDEAAQDYLLQSLQQEKDQPPQGEVYLVGAGPGNPDLLTFRAMRLMQQADVVVYDRLVSPAILDMVRRDAERIYAGKERNRHTLQQESINQLLVRLAQEGKRVLRLKGGDPFIFGRGGEEIETLAAHRIPFQVVPGITAASGVAAYAGIPLTHRDYAQSCIFVTGHLKNNSIDLDWPHLARPNQTIVIYMGLLGLPVLCQQLIVHGLLDSTPAAIIQQGTTQKQRIVTGTLQTLPELAEAAHLTPPTLIIVGQVVKLHQNLAWFEPASEAENTQAHFLALDQPAKPSSE</sequence>
<dbReference type="OrthoDB" id="9815856at2"/>
<dbReference type="Pfam" id="PF00590">
    <property type="entry name" value="TP_methylase"/>
    <property type="match status" value="1"/>
</dbReference>
<keyword evidence="8 15" id="KW-0520">NAD</keyword>
<dbReference type="AlphaFoldDB" id="A0A1H8LAT6"/>
<keyword evidence="10 15" id="KW-0627">Porphyrin biosynthesis</keyword>
<evidence type="ECO:0000256" key="3">
    <source>
        <dbReference type="ARBA" id="ARBA00022573"/>
    </source>
</evidence>
<dbReference type="InterPro" id="IPR006367">
    <property type="entry name" value="Sirohaem_synthase_N"/>
</dbReference>
<comment type="catalytic activity">
    <reaction evidence="15">
        <text>uroporphyrinogen III + 2 S-adenosyl-L-methionine = precorrin-2 + 2 S-adenosyl-L-homocysteine + H(+)</text>
        <dbReference type="Rhea" id="RHEA:32459"/>
        <dbReference type="ChEBI" id="CHEBI:15378"/>
        <dbReference type="ChEBI" id="CHEBI:57308"/>
        <dbReference type="ChEBI" id="CHEBI:57856"/>
        <dbReference type="ChEBI" id="CHEBI:58827"/>
        <dbReference type="ChEBI" id="CHEBI:59789"/>
        <dbReference type="EC" id="2.1.1.107"/>
    </reaction>
</comment>
<proteinExistence type="inferred from homology"/>
<comment type="similarity">
    <text evidence="15">In the C-terminal section; belongs to the precorrin methyltransferase family.</text>
</comment>
<keyword evidence="3 15" id="KW-0169">Cobalamin biosynthesis</keyword>
<dbReference type="InterPro" id="IPR036291">
    <property type="entry name" value="NAD(P)-bd_dom_sf"/>
</dbReference>
<feature type="region of interest" description="Uroporphyrinogen-III C-methyltransferase" evidence="15">
    <location>
        <begin position="217"/>
        <end position="483"/>
    </location>
</feature>
<dbReference type="UniPathway" id="UPA00148">
    <property type="reaction ID" value="UER00211"/>
</dbReference>
<comment type="pathway">
    <text evidence="15">Porphyrin-containing compound metabolism; siroheme biosynthesis; siroheme from sirohydrochlorin: step 1/1.</text>
</comment>
<evidence type="ECO:0000259" key="18">
    <source>
        <dbReference type="Pfam" id="PF00590"/>
    </source>
</evidence>
<dbReference type="RefSeq" id="WP_090315577.1">
    <property type="nucleotide sequence ID" value="NZ_FNOE01000002.1"/>
</dbReference>
<dbReference type="InterPro" id="IPR014776">
    <property type="entry name" value="4pyrrole_Mease_sub2"/>
</dbReference>
<dbReference type="SUPFAM" id="SSF53790">
    <property type="entry name" value="Tetrapyrrole methylase"/>
    <property type="match status" value="1"/>
</dbReference>
<dbReference type="SUPFAM" id="SSF51735">
    <property type="entry name" value="NAD(P)-binding Rossmann-fold domains"/>
    <property type="match status" value="1"/>
</dbReference>
<keyword evidence="5 15" id="KW-0808">Transferase</keyword>
<keyword evidence="15" id="KW-0597">Phosphoprotein</keyword>
<dbReference type="Gene3D" id="3.30.160.110">
    <property type="entry name" value="Siroheme synthase, domain 2"/>
    <property type="match status" value="1"/>
</dbReference>
<feature type="binding site" evidence="15">
    <location>
        <position position="226"/>
    </location>
    <ligand>
        <name>S-adenosyl-L-methionine</name>
        <dbReference type="ChEBI" id="CHEBI:59789"/>
    </ligand>
</feature>
<dbReference type="NCBIfam" id="NF004790">
    <property type="entry name" value="PRK06136.1"/>
    <property type="match status" value="1"/>
</dbReference>
<feature type="domain" description="Siroheme synthase central" evidence="20">
    <location>
        <begin position="120"/>
        <end position="145"/>
    </location>
</feature>
<dbReference type="Proteomes" id="UP000198814">
    <property type="component" value="Unassembled WGS sequence"/>
</dbReference>
<dbReference type="InterPro" id="IPR012409">
    <property type="entry name" value="Sirohaem_synth"/>
</dbReference>
<dbReference type="PROSITE" id="PS00840">
    <property type="entry name" value="SUMT_2"/>
    <property type="match status" value="1"/>
</dbReference>
<dbReference type="Gene3D" id="1.10.8.210">
    <property type="entry name" value="Sirohaem synthase, dimerisation domain"/>
    <property type="match status" value="1"/>
</dbReference>
<dbReference type="STRING" id="42354.SAMN05216333_103124"/>
<comment type="pathway">
    <text evidence="1 15">Porphyrin-containing compound metabolism; siroheme biosynthesis; sirohydrochlorin from precorrin-2: step 1/1.</text>
</comment>
<dbReference type="InterPro" id="IPR000878">
    <property type="entry name" value="4pyrrol_Mease"/>
</dbReference>
<comment type="catalytic activity">
    <reaction evidence="15">
        <text>siroheme + 2 H(+) = sirohydrochlorin + Fe(2+)</text>
        <dbReference type="Rhea" id="RHEA:24360"/>
        <dbReference type="ChEBI" id="CHEBI:15378"/>
        <dbReference type="ChEBI" id="CHEBI:29033"/>
        <dbReference type="ChEBI" id="CHEBI:58351"/>
        <dbReference type="ChEBI" id="CHEBI:60052"/>
        <dbReference type="EC" id="4.99.1.4"/>
    </reaction>
</comment>
<keyword evidence="7 15" id="KW-0560">Oxidoreductase</keyword>
<dbReference type="GO" id="GO:0004851">
    <property type="term" value="F:uroporphyrin-III C-methyltransferase activity"/>
    <property type="evidence" value="ECO:0007669"/>
    <property type="project" value="UniProtKB-UniRule"/>
</dbReference>
<dbReference type="Gene3D" id="3.40.1010.10">
    <property type="entry name" value="Cobalt-precorrin-4 Transmethylase, Domain 1"/>
    <property type="match status" value="1"/>
</dbReference>
<feature type="modified residue" description="Phosphoserine" evidence="15">
    <location>
        <position position="128"/>
    </location>
</feature>
<dbReference type="Pfam" id="PF13241">
    <property type="entry name" value="NAD_binding_7"/>
    <property type="match status" value="1"/>
</dbReference>
<dbReference type="PANTHER" id="PTHR45790:SF1">
    <property type="entry name" value="SIROHEME SYNTHASE"/>
    <property type="match status" value="1"/>
</dbReference>
<evidence type="ECO:0000256" key="14">
    <source>
        <dbReference type="ARBA" id="ARBA00060548"/>
    </source>
</evidence>
<dbReference type="PANTHER" id="PTHR45790">
    <property type="entry name" value="SIROHEME SYNTHASE-RELATED"/>
    <property type="match status" value="1"/>
</dbReference>
<dbReference type="InterPro" id="IPR014777">
    <property type="entry name" value="4pyrrole_Mease_sub1"/>
</dbReference>
<comment type="pathway">
    <text evidence="15">Cofactor biosynthesis; adenosylcobalamin biosynthesis; sirohydrochlorin from precorrin-2: step 1/1.</text>
</comment>
<dbReference type="InterPro" id="IPR019478">
    <property type="entry name" value="Sirohaem_synthase_dimer_dom"/>
</dbReference>
<dbReference type="GO" id="GO:0051266">
    <property type="term" value="F:sirohydrochlorin ferrochelatase activity"/>
    <property type="evidence" value="ECO:0007669"/>
    <property type="project" value="UniProtKB-EC"/>
</dbReference>
<feature type="active site" description="Proton donor" evidence="15 16">
    <location>
        <position position="271"/>
    </location>
</feature>
<organism evidence="21 22">
    <name type="scientific">Nitrosomonas oligotropha</name>
    <dbReference type="NCBI Taxonomy" id="42354"/>
    <lineage>
        <taxon>Bacteria</taxon>
        <taxon>Pseudomonadati</taxon>
        <taxon>Pseudomonadota</taxon>
        <taxon>Betaproteobacteria</taxon>
        <taxon>Nitrosomonadales</taxon>
        <taxon>Nitrosomonadaceae</taxon>
        <taxon>Nitrosomonas</taxon>
    </lineage>
</organism>
<dbReference type="NCBIfam" id="TIGR01469">
    <property type="entry name" value="cobA_cysG_Cterm"/>
    <property type="match status" value="1"/>
</dbReference>
<evidence type="ECO:0000256" key="15">
    <source>
        <dbReference type="HAMAP-Rule" id="MF_01646"/>
    </source>
</evidence>
<feature type="binding site" evidence="15">
    <location>
        <begin position="22"/>
        <end position="23"/>
    </location>
    <ligand>
        <name>NAD(+)</name>
        <dbReference type="ChEBI" id="CHEBI:57540"/>
    </ligand>
</feature>
<keyword evidence="22" id="KW-1185">Reference proteome</keyword>
<dbReference type="FunFam" id="3.30.950.10:FF:000001">
    <property type="entry name" value="Siroheme synthase"/>
    <property type="match status" value="1"/>
</dbReference>
<dbReference type="CDD" id="cd11642">
    <property type="entry name" value="SUMT"/>
    <property type="match status" value="1"/>
</dbReference>
<comment type="similarity">
    <text evidence="2 17">Belongs to the precorrin methyltransferase family.</text>
</comment>
<dbReference type="PIRSF" id="PIRSF036426">
    <property type="entry name" value="Sirohaem_synth"/>
    <property type="match status" value="1"/>
</dbReference>
<dbReference type="InterPro" id="IPR037115">
    <property type="entry name" value="Sirohaem_synt_dimer_dom_sf"/>
</dbReference>
<evidence type="ECO:0000256" key="9">
    <source>
        <dbReference type="ARBA" id="ARBA00023239"/>
    </source>
</evidence>
<dbReference type="Pfam" id="PF14824">
    <property type="entry name" value="Sirohm_synth_M"/>
    <property type="match status" value="1"/>
</dbReference>